<dbReference type="PANTHER" id="PTHR12538">
    <property type="entry name" value="40S RIBOSOMAL PROTEIN S26"/>
    <property type="match status" value="1"/>
</dbReference>
<keyword evidence="7" id="KW-1185">Reference proteome</keyword>
<dbReference type="InterPro" id="IPR047864">
    <property type="entry name" value="Ribosomal_eS26_CS"/>
</dbReference>
<dbReference type="InterPro" id="IPR000892">
    <property type="entry name" value="Ribosomal_eS26"/>
</dbReference>
<evidence type="ECO:0000313" key="7">
    <source>
        <dbReference type="Proteomes" id="UP000035740"/>
    </source>
</evidence>
<dbReference type="EMBL" id="KQ116142">
    <property type="protein sequence ID" value="KMS65028.1"/>
    <property type="molecule type" value="Genomic_DNA"/>
</dbReference>
<accession>A0A0J7YPG6</accession>
<dbReference type="OrthoDB" id="10262653at2759"/>
<dbReference type="OMA" id="WRNKGCA"/>
<keyword evidence="2 4" id="KW-0689">Ribosomal protein</keyword>
<dbReference type="GO" id="GO:0006412">
    <property type="term" value="P:translation"/>
    <property type="evidence" value="ECO:0007669"/>
    <property type="project" value="InterPro"/>
</dbReference>
<name>A0A0J7YPG6_BETVV</name>
<organism evidence="6 7">
    <name type="scientific">Beta vulgaris subsp. vulgaris</name>
    <name type="common">Beet</name>
    <dbReference type="NCBI Taxonomy" id="3555"/>
    <lineage>
        <taxon>Eukaryota</taxon>
        <taxon>Viridiplantae</taxon>
        <taxon>Streptophyta</taxon>
        <taxon>Embryophyta</taxon>
        <taxon>Tracheophyta</taxon>
        <taxon>Spermatophyta</taxon>
        <taxon>Magnoliopsida</taxon>
        <taxon>eudicotyledons</taxon>
        <taxon>Gunneridae</taxon>
        <taxon>Pentapetalae</taxon>
        <taxon>Caryophyllales</taxon>
        <taxon>Chenopodiaceae</taxon>
        <taxon>Betoideae</taxon>
        <taxon>Beta</taxon>
    </lineage>
</organism>
<dbReference type="Gene3D" id="3.30.1740.20">
    <property type="entry name" value="Ribosomal protein S26e"/>
    <property type="match status" value="1"/>
</dbReference>
<dbReference type="PANTHER" id="PTHR12538:SF0">
    <property type="entry name" value="40S RIBOSOMAL PROTEIN S26"/>
    <property type="match status" value="1"/>
</dbReference>
<protein>
    <recommendedName>
        <fullName evidence="4">40S ribosomal protein S26</fullName>
    </recommendedName>
</protein>
<evidence type="ECO:0000256" key="4">
    <source>
        <dbReference type="RuleBase" id="RU363128"/>
    </source>
</evidence>
<dbReference type="AlphaFoldDB" id="A0A0J7YPG6"/>
<dbReference type="InterPro" id="IPR038551">
    <property type="entry name" value="Ribosomal_eS26_sf"/>
</dbReference>
<evidence type="ECO:0000256" key="5">
    <source>
        <dbReference type="SAM" id="MobiDB-lite"/>
    </source>
</evidence>
<feature type="non-terminal residue" evidence="6">
    <location>
        <position position="1"/>
    </location>
</feature>
<dbReference type="Gramene" id="KMS65028">
    <property type="protein sequence ID" value="KMS65028"/>
    <property type="gene ID" value="BVRB_040180"/>
</dbReference>
<evidence type="ECO:0000256" key="2">
    <source>
        <dbReference type="ARBA" id="ARBA00022980"/>
    </source>
</evidence>
<dbReference type="GO" id="GO:0003735">
    <property type="term" value="F:structural constituent of ribosome"/>
    <property type="evidence" value="ECO:0007669"/>
    <property type="project" value="InterPro"/>
</dbReference>
<feature type="region of interest" description="Disordered" evidence="5">
    <location>
        <begin position="74"/>
        <end position="103"/>
    </location>
</feature>
<dbReference type="GO" id="GO:0003729">
    <property type="term" value="F:mRNA binding"/>
    <property type="evidence" value="ECO:0007669"/>
    <property type="project" value="TreeGrafter"/>
</dbReference>
<dbReference type="Pfam" id="PF01283">
    <property type="entry name" value="Ribosomal_S26e"/>
    <property type="match status" value="1"/>
</dbReference>
<dbReference type="eggNOG" id="KOG1768">
    <property type="taxonomic scope" value="Eukaryota"/>
</dbReference>
<evidence type="ECO:0000313" key="6">
    <source>
        <dbReference type="EMBL" id="KMS65028.1"/>
    </source>
</evidence>
<dbReference type="Proteomes" id="UP000035740">
    <property type="component" value="Unassembled WGS sequence"/>
</dbReference>
<sequence>VKAIRCSNCHRAVPKDKAVSRFLVRNMVDAAAQRDIRDASVYKQYTIPKLYLKMQYCVSCAIHSHVVRVRSVLGRKNRNPPERKQFVRAERKDEEKKAVESGFDTSAAVPTGVAAGTAW</sequence>
<evidence type="ECO:0000256" key="1">
    <source>
        <dbReference type="ARBA" id="ARBA00008596"/>
    </source>
</evidence>
<dbReference type="GO" id="GO:0022627">
    <property type="term" value="C:cytosolic small ribosomal subunit"/>
    <property type="evidence" value="ECO:0007669"/>
    <property type="project" value="TreeGrafter"/>
</dbReference>
<keyword evidence="3 4" id="KW-0687">Ribonucleoprotein</keyword>
<reference evidence="6 7" key="1">
    <citation type="journal article" date="2014" name="Nature">
        <title>The genome of the recently domesticated crop plant sugar beet (Beta vulgaris).</title>
        <authorList>
            <person name="Dohm J.C."/>
            <person name="Minoche A.E."/>
            <person name="Holtgrawe D."/>
            <person name="Capella-Gutierrez S."/>
            <person name="Zakrzewski F."/>
            <person name="Tafer H."/>
            <person name="Rupp O."/>
            <person name="Sorensen T.R."/>
            <person name="Stracke R."/>
            <person name="Reinhardt R."/>
            <person name="Goesmann A."/>
            <person name="Kraft T."/>
            <person name="Schulz B."/>
            <person name="Stadler P.F."/>
            <person name="Schmidt T."/>
            <person name="Gabaldon T."/>
            <person name="Lehrach H."/>
            <person name="Weisshaar B."/>
            <person name="Himmelbauer H."/>
        </authorList>
    </citation>
    <scope>NUCLEOTIDE SEQUENCE [LARGE SCALE GENOMIC DNA]</scope>
    <source>
        <tissue evidence="6">Taproot</tissue>
    </source>
</reference>
<evidence type="ECO:0000256" key="3">
    <source>
        <dbReference type="ARBA" id="ARBA00023274"/>
    </source>
</evidence>
<feature type="compositionally biased region" description="Basic and acidic residues" evidence="5">
    <location>
        <begin position="79"/>
        <end position="99"/>
    </location>
</feature>
<comment type="similarity">
    <text evidence="1 4">Belongs to the eukaryotic ribosomal protein eS26 family.</text>
</comment>
<gene>
    <name evidence="6" type="ORF">BVRB_040180</name>
</gene>
<proteinExistence type="inferred from homology"/>
<dbReference type="PROSITE" id="PS00733">
    <property type="entry name" value="RIBOSOMAL_S26E"/>
    <property type="match status" value="1"/>
</dbReference>